<dbReference type="InterPro" id="IPR000700">
    <property type="entry name" value="PAS-assoc_C"/>
</dbReference>
<evidence type="ECO:0000313" key="14">
    <source>
        <dbReference type="Proteomes" id="UP001589789"/>
    </source>
</evidence>
<comment type="subcellular location">
    <subcellularLocation>
        <location evidence="2">Membrane</location>
    </subcellularLocation>
</comment>
<dbReference type="Gene3D" id="3.30.565.10">
    <property type="entry name" value="Histidine kinase-like ATPase, C-terminal domain"/>
    <property type="match status" value="1"/>
</dbReference>
<evidence type="ECO:0000256" key="5">
    <source>
        <dbReference type="ARBA" id="ARBA00022679"/>
    </source>
</evidence>
<dbReference type="RefSeq" id="WP_377050147.1">
    <property type="nucleotide sequence ID" value="NZ_JBHLVZ010000021.1"/>
</dbReference>
<feature type="domain" description="PAC" evidence="11">
    <location>
        <begin position="407"/>
        <end position="460"/>
    </location>
</feature>
<evidence type="ECO:0000256" key="2">
    <source>
        <dbReference type="ARBA" id="ARBA00004370"/>
    </source>
</evidence>
<evidence type="ECO:0000256" key="7">
    <source>
        <dbReference type="PROSITE-ProRule" id="PRU00169"/>
    </source>
</evidence>
<dbReference type="InterPro" id="IPR013655">
    <property type="entry name" value="PAS_fold_3"/>
</dbReference>
<dbReference type="InterPro" id="IPR036097">
    <property type="entry name" value="HisK_dim/P_sf"/>
</dbReference>
<dbReference type="Gene3D" id="2.10.70.100">
    <property type="match status" value="1"/>
</dbReference>
<dbReference type="SMART" id="SM00387">
    <property type="entry name" value="HATPase_c"/>
    <property type="match status" value="1"/>
</dbReference>
<dbReference type="Gene3D" id="1.10.287.130">
    <property type="match status" value="1"/>
</dbReference>
<evidence type="ECO:0000256" key="4">
    <source>
        <dbReference type="ARBA" id="ARBA00022553"/>
    </source>
</evidence>
<dbReference type="SUPFAM" id="SSF47384">
    <property type="entry name" value="Homodimeric domain of signal transducing histidine kinase"/>
    <property type="match status" value="1"/>
</dbReference>
<organism evidence="13 14">
    <name type="scientific">Muricoccus vinaceus</name>
    <dbReference type="NCBI Taxonomy" id="424704"/>
    <lineage>
        <taxon>Bacteria</taxon>
        <taxon>Pseudomonadati</taxon>
        <taxon>Pseudomonadota</taxon>
        <taxon>Alphaproteobacteria</taxon>
        <taxon>Acetobacterales</taxon>
        <taxon>Roseomonadaceae</taxon>
        <taxon>Muricoccus</taxon>
    </lineage>
</organism>
<dbReference type="NCBIfam" id="TIGR00229">
    <property type="entry name" value="sensory_box"/>
    <property type="match status" value="1"/>
</dbReference>
<dbReference type="InterPro" id="IPR011006">
    <property type="entry name" value="CheY-like_superfamily"/>
</dbReference>
<gene>
    <name evidence="13" type="ORF">ACFFIC_10675</name>
</gene>
<keyword evidence="8" id="KW-0812">Transmembrane</keyword>
<dbReference type="CDD" id="cd18774">
    <property type="entry name" value="PDC2_HK_sensor"/>
    <property type="match status" value="1"/>
</dbReference>
<dbReference type="Gene3D" id="3.30.450.20">
    <property type="entry name" value="PAS domain"/>
    <property type="match status" value="2"/>
</dbReference>
<dbReference type="InterPro" id="IPR035965">
    <property type="entry name" value="PAS-like_dom_sf"/>
</dbReference>
<evidence type="ECO:0000259" key="9">
    <source>
        <dbReference type="PROSITE" id="PS50109"/>
    </source>
</evidence>
<dbReference type="SMART" id="SM00388">
    <property type="entry name" value="HisKA"/>
    <property type="match status" value="1"/>
</dbReference>
<keyword evidence="13" id="KW-0547">Nucleotide-binding</keyword>
<keyword evidence="8" id="KW-1133">Transmembrane helix</keyword>
<keyword evidence="13" id="KW-0067">ATP-binding</keyword>
<keyword evidence="6" id="KW-0418">Kinase</keyword>
<feature type="domain" description="Histidine kinase" evidence="9">
    <location>
        <begin position="498"/>
        <end position="719"/>
    </location>
</feature>
<feature type="domain" description="HAMP" evidence="12">
    <location>
        <begin position="275"/>
        <end position="325"/>
    </location>
</feature>
<feature type="modified residue" description="4-aspartylphosphate" evidence="7">
    <location>
        <position position="794"/>
    </location>
</feature>
<keyword evidence="5" id="KW-0808">Transferase</keyword>
<comment type="caution">
    <text evidence="13">The sequence shown here is derived from an EMBL/GenBank/DDBJ whole genome shotgun (WGS) entry which is preliminary data.</text>
</comment>
<dbReference type="SUPFAM" id="SSF55785">
    <property type="entry name" value="PYP-like sensor domain (PAS domain)"/>
    <property type="match status" value="1"/>
</dbReference>
<dbReference type="InterPro" id="IPR003661">
    <property type="entry name" value="HisK_dim/P_dom"/>
</dbReference>
<dbReference type="Pfam" id="PF08447">
    <property type="entry name" value="PAS_3"/>
    <property type="match status" value="1"/>
</dbReference>
<dbReference type="CDD" id="cd00130">
    <property type="entry name" value="PAS"/>
    <property type="match status" value="1"/>
</dbReference>
<dbReference type="Gene3D" id="3.40.50.2300">
    <property type="match status" value="1"/>
</dbReference>
<dbReference type="EMBL" id="JBHLVZ010000021">
    <property type="protein sequence ID" value="MFC0386006.1"/>
    <property type="molecule type" value="Genomic_DNA"/>
</dbReference>
<sequence length="867" mass="90889">MLIQQAQERQQAERRGLANQAQALAAAVDREVAGTVKAVEAIAFAIGPEDLAEPERLRSRFQALLARNPSWLNLVLVRPDATQALNTLVPPGEALPEGPSSLLSREPGVIVPTVSDPFFGRVAKVLLVTVRVPISAPRASGWAVGIGIDAHQFQSTIEAVLPLGSLGAVVSKTGSFVAHTPVPEGDRTAALAPPEVARIAQTGPPGWTTMVAIERVTGQPMDAAVQRMSVAPWTAVVSLPRGAIDAQAWRAVQRAAWLSLLTLALALGAAVFLGRRLGLRITALARAAEATGRGETFAVPHGVAEVDDVATALSRAATEVRAREAELRRLGEDRLRLAHQVARLGSFDLQVDDPVAVVTPEYAAISGMPDGVTTDTHEAALARLHPEDRAKHMATVQAALEGGGSGYETEFRIIRPSDGTVRLLSCRAEIYRDPEGRPQRLIGVIRDVTEERAAAENLRCLNAELEVRVQEEVSAREAAQTRAAHAERMQALGQLAGGIAHDFNNVLQAVQGGAALIERRPNDVAGVLRFARMILDASGRGGTVTRRLLSFARRDELRAEPVEVEPLVAGLSEVLSHTLGAEVACVHRVTPGTPPLLADKGQLETVLVNLASNARDAMPGGGTLTMAAQEVVLDGASSSVRLVPGRYIRISVSDTGTGMDAATIARVGEPFFTTKPQGAGTGLGLSMAKGFAEQSGGALAIESKRGMGTTVSIWLPLAPQAVAGSSAGSAAIAGTMGVGVVRRRVLVVDDEPIVREVLVGLLENAGYATLRASDGPRALELLDAGEVVDILVTDLSMPSMGGVALIEAAQARHPSLPAVLLTGYAGDGASIAISGALSGSYSLLRKPVQGPQLVERIEALMAVKTQR</sequence>
<reference evidence="13 14" key="1">
    <citation type="submission" date="2024-09" db="EMBL/GenBank/DDBJ databases">
        <authorList>
            <person name="Sun Q."/>
            <person name="Mori K."/>
        </authorList>
    </citation>
    <scope>NUCLEOTIDE SEQUENCE [LARGE SCALE GENOMIC DNA]</scope>
    <source>
        <strain evidence="13 14">CCM 7468</strain>
    </source>
</reference>
<dbReference type="EC" id="2.7.13.3" evidence="3"/>
<evidence type="ECO:0000256" key="3">
    <source>
        <dbReference type="ARBA" id="ARBA00012438"/>
    </source>
</evidence>
<dbReference type="InterPro" id="IPR001610">
    <property type="entry name" value="PAC"/>
</dbReference>
<feature type="transmembrane region" description="Helical" evidence="8">
    <location>
        <begin position="255"/>
        <end position="274"/>
    </location>
</feature>
<keyword evidence="8" id="KW-0472">Membrane</keyword>
<accession>A0ABV6IRD1</accession>
<dbReference type="InterPro" id="IPR005467">
    <property type="entry name" value="His_kinase_dom"/>
</dbReference>
<dbReference type="SMART" id="SM00448">
    <property type="entry name" value="REC"/>
    <property type="match status" value="1"/>
</dbReference>
<dbReference type="Pfam" id="PF02518">
    <property type="entry name" value="HATPase_c"/>
    <property type="match status" value="1"/>
</dbReference>
<dbReference type="PANTHER" id="PTHR43065:SF42">
    <property type="entry name" value="TWO-COMPONENT SENSOR PPRA"/>
    <property type="match status" value="1"/>
</dbReference>
<feature type="domain" description="Response regulatory" evidence="10">
    <location>
        <begin position="744"/>
        <end position="861"/>
    </location>
</feature>
<dbReference type="PRINTS" id="PR00344">
    <property type="entry name" value="BCTRLSENSOR"/>
</dbReference>
<dbReference type="InterPro" id="IPR000014">
    <property type="entry name" value="PAS"/>
</dbReference>
<comment type="catalytic activity">
    <reaction evidence="1">
        <text>ATP + protein L-histidine = ADP + protein N-phospho-L-histidine.</text>
        <dbReference type="EC" id="2.7.13.3"/>
    </reaction>
</comment>
<dbReference type="PANTHER" id="PTHR43065">
    <property type="entry name" value="SENSOR HISTIDINE KINASE"/>
    <property type="match status" value="1"/>
</dbReference>
<dbReference type="PROSITE" id="PS50113">
    <property type="entry name" value="PAC"/>
    <property type="match status" value="1"/>
</dbReference>
<keyword evidence="14" id="KW-1185">Reference proteome</keyword>
<dbReference type="InterPro" id="IPR001789">
    <property type="entry name" value="Sig_transdc_resp-reg_receiver"/>
</dbReference>
<keyword evidence="4 7" id="KW-0597">Phosphoprotein</keyword>
<evidence type="ECO:0000259" key="12">
    <source>
        <dbReference type="PROSITE" id="PS50885"/>
    </source>
</evidence>
<dbReference type="Proteomes" id="UP001589789">
    <property type="component" value="Unassembled WGS sequence"/>
</dbReference>
<dbReference type="PROSITE" id="PS50885">
    <property type="entry name" value="HAMP"/>
    <property type="match status" value="1"/>
</dbReference>
<dbReference type="InterPro" id="IPR003660">
    <property type="entry name" value="HAMP_dom"/>
</dbReference>
<evidence type="ECO:0000259" key="11">
    <source>
        <dbReference type="PROSITE" id="PS50113"/>
    </source>
</evidence>
<evidence type="ECO:0000259" key="10">
    <source>
        <dbReference type="PROSITE" id="PS50110"/>
    </source>
</evidence>
<evidence type="ECO:0000256" key="8">
    <source>
        <dbReference type="SAM" id="Phobius"/>
    </source>
</evidence>
<dbReference type="PROSITE" id="PS50109">
    <property type="entry name" value="HIS_KIN"/>
    <property type="match status" value="1"/>
</dbReference>
<dbReference type="InterPro" id="IPR003594">
    <property type="entry name" value="HATPase_dom"/>
</dbReference>
<dbReference type="PROSITE" id="PS50110">
    <property type="entry name" value="RESPONSE_REGULATORY"/>
    <property type="match status" value="1"/>
</dbReference>
<name>A0ABV6IRD1_9PROT</name>
<dbReference type="GO" id="GO:0005524">
    <property type="term" value="F:ATP binding"/>
    <property type="evidence" value="ECO:0007669"/>
    <property type="project" value="UniProtKB-KW"/>
</dbReference>
<dbReference type="Pfam" id="PF00072">
    <property type="entry name" value="Response_reg"/>
    <property type="match status" value="1"/>
</dbReference>
<dbReference type="InterPro" id="IPR036890">
    <property type="entry name" value="HATPase_C_sf"/>
</dbReference>
<evidence type="ECO:0000256" key="1">
    <source>
        <dbReference type="ARBA" id="ARBA00000085"/>
    </source>
</evidence>
<protein>
    <recommendedName>
        <fullName evidence="3">histidine kinase</fullName>
        <ecNumber evidence="3">2.7.13.3</ecNumber>
    </recommendedName>
</protein>
<dbReference type="InterPro" id="IPR004358">
    <property type="entry name" value="Sig_transdc_His_kin-like_C"/>
</dbReference>
<dbReference type="SMART" id="SM00086">
    <property type="entry name" value="PAC"/>
    <property type="match status" value="1"/>
</dbReference>
<proteinExistence type="predicted"/>
<dbReference type="SUPFAM" id="SSF55874">
    <property type="entry name" value="ATPase domain of HSP90 chaperone/DNA topoisomerase II/histidine kinase"/>
    <property type="match status" value="1"/>
</dbReference>
<evidence type="ECO:0000313" key="13">
    <source>
        <dbReference type="EMBL" id="MFC0386006.1"/>
    </source>
</evidence>
<dbReference type="SUPFAM" id="SSF52172">
    <property type="entry name" value="CheY-like"/>
    <property type="match status" value="1"/>
</dbReference>
<evidence type="ECO:0000256" key="6">
    <source>
        <dbReference type="ARBA" id="ARBA00022777"/>
    </source>
</evidence>